<protein>
    <recommendedName>
        <fullName evidence="4">Telomere-associated protein Rif1 N-terminal domain-containing protein</fullName>
    </recommendedName>
</protein>
<feature type="compositionally biased region" description="Basic residues" evidence="1">
    <location>
        <begin position="1161"/>
        <end position="1170"/>
    </location>
</feature>
<reference evidence="2 3" key="1">
    <citation type="journal article" date="2015" name="Sci. Rep.">
        <title>Chromosome-level genome map provides insights into diverse defense mechanisms in the medicinal fungus Ganoderma sinense.</title>
        <authorList>
            <person name="Zhu Y."/>
            <person name="Xu J."/>
            <person name="Sun C."/>
            <person name="Zhou S."/>
            <person name="Xu H."/>
            <person name="Nelson D.R."/>
            <person name="Qian J."/>
            <person name="Song J."/>
            <person name="Luo H."/>
            <person name="Xiang L."/>
            <person name="Li Y."/>
            <person name="Xu Z."/>
            <person name="Ji A."/>
            <person name="Wang L."/>
            <person name="Lu S."/>
            <person name="Hayward A."/>
            <person name="Sun W."/>
            <person name="Li X."/>
            <person name="Schwartz D.C."/>
            <person name="Wang Y."/>
            <person name="Chen S."/>
        </authorList>
    </citation>
    <scope>NUCLEOTIDE SEQUENCE [LARGE SCALE GENOMIC DNA]</scope>
    <source>
        <strain evidence="2 3">ZZ0214-1</strain>
    </source>
</reference>
<dbReference type="SUPFAM" id="SSF48371">
    <property type="entry name" value="ARM repeat"/>
    <property type="match status" value="1"/>
</dbReference>
<dbReference type="Proteomes" id="UP000230002">
    <property type="component" value="Unassembled WGS sequence"/>
</dbReference>
<evidence type="ECO:0000313" key="3">
    <source>
        <dbReference type="Proteomes" id="UP000230002"/>
    </source>
</evidence>
<evidence type="ECO:0008006" key="4">
    <source>
        <dbReference type="Google" id="ProtNLM"/>
    </source>
</evidence>
<feature type="compositionally biased region" description="Basic and acidic residues" evidence="1">
    <location>
        <begin position="904"/>
        <end position="913"/>
    </location>
</feature>
<evidence type="ECO:0000256" key="1">
    <source>
        <dbReference type="SAM" id="MobiDB-lite"/>
    </source>
</evidence>
<dbReference type="EMBL" id="AYKW01000069">
    <property type="protein sequence ID" value="PIL22657.1"/>
    <property type="molecule type" value="Genomic_DNA"/>
</dbReference>
<comment type="caution">
    <text evidence="2">The sequence shown here is derived from an EMBL/GenBank/DDBJ whole genome shotgun (WGS) entry which is preliminary data.</text>
</comment>
<feature type="region of interest" description="Disordered" evidence="1">
    <location>
        <begin position="1114"/>
        <end position="1196"/>
    </location>
</feature>
<name>A0A2G8RMB3_9APHY</name>
<accession>A0A2G8RMB3</accession>
<feature type="compositionally biased region" description="Basic and acidic residues" evidence="1">
    <location>
        <begin position="996"/>
        <end position="1008"/>
    </location>
</feature>
<keyword evidence="3" id="KW-1185">Reference proteome</keyword>
<dbReference type="OrthoDB" id="3259617at2759"/>
<gene>
    <name evidence="2" type="ORF">GSI_15349</name>
</gene>
<feature type="compositionally biased region" description="Basic and acidic residues" evidence="1">
    <location>
        <begin position="1178"/>
        <end position="1190"/>
    </location>
</feature>
<dbReference type="InterPro" id="IPR016024">
    <property type="entry name" value="ARM-type_fold"/>
</dbReference>
<evidence type="ECO:0000313" key="2">
    <source>
        <dbReference type="EMBL" id="PIL22657.1"/>
    </source>
</evidence>
<organism evidence="2 3">
    <name type="scientific">Ganoderma sinense ZZ0214-1</name>
    <dbReference type="NCBI Taxonomy" id="1077348"/>
    <lineage>
        <taxon>Eukaryota</taxon>
        <taxon>Fungi</taxon>
        <taxon>Dikarya</taxon>
        <taxon>Basidiomycota</taxon>
        <taxon>Agaricomycotina</taxon>
        <taxon>Agaricomycetes</taxon>
        <taxon>Polyporales</taxon>
        <taxon>Polyporaceae</taxon>
        <taxon>Ganoderma</taxon>
    </lineage>
</organism>
<feature type="region of interest" description="Disordered" evidence="1">
    <location>
        <begin position="884"/>
        <end position="1102"/>
    </location>
</feature>
<feature type="compositionally biased region" description="Low complexity" evidence="1">
    <location>
        <begin position="929"/>
        <end position="938"/>
    </location>
</feature>
<feature type="compositionally biased region" description="Polar residues" evidence="1">
    <location>
        <begin position="1068"/>
        <end position="1079"/>
    </location>
</feature>
<feature type="compositionally biased region" description="Polar residues" evidence="1">
    <location>
        <begin position="970"/>
        <end position="980"/>
    </location>
</feature>
<sequence>MVRPTIHPHEDLVCAARDSSTLCQQAIQIVSLIFRFPALYSLFTDTVLSQLLDDLITVSRSPDIPSFDGDKTCALAAWTFAAIQLPATILSPHQGAIVAWMSELAVHMSPKNKHAKVMHHLWSEYPAACLPDIVGTLPKIFSHLVSSDAAIRAEGATALSGFACALLSVWSSVRSSFKAAVLHELRKFLFSEGGKEDPPGAKLPQIITRAVREDTAGAPHNGPRWAVTVICCLIVLSGHGILASHRLCSFVLKSAEVVMNCKKKPGSELLVCIWRSLIWAFAHFPENDIPAPATLEEQPERHSSHKTAFDIVKQEPRGGNAICLIACLLYGRPGRSGGPSRVEFDKAVIVLKDVVSSPFDSNYRNGVSILERLVRAIGAAKGTPGDVSITSWTPDDIPIKSLFSRRMLDAELSAFSSSIQHAGRVSPSVIRPLLEHEIQQHWKELLEIWTICARRELRGAELIALPDTLVHVWQALLLVKTHLTQGLEHLTTSPDSTHCVVLAIAEFLDWSPFTDGKGSSLPQDVIQRRALSICHQLWDVACKVFSDSWLLTAAGLLLSNVVRHTFDLSTEEVKTAWSDLCASLIATNAPDFIARLALEDEDHRNMAIRQKLWSLTAETWTAREPAPSWTDSVDLLVVPLRNWTLDKETDMTVWSAVLQHAISQAHLLAEPSLVVFEAIAERGFKDEAELLDAPKLLLHMLSLFTVDDDACRKSVFLQHVGTVLRGLYAKALENMPLAIQALAHIRRVVQDCPVNAILPVLSSLADGLSAWIGDENEVLLVEDHNAIVVPLYCDALNALRKIPVTSDTLQTFATFFCSAFVRIPEPATGPLAFCEFWTDIRPSLTHLNGAYPEEIKAALRASHDVLGIDVPSCLSLETDLDGHSSILTSPAKPSPAKRSMQRHPRAEHEEDSLGRPWQSTLSPFREKASPAASAKTSPFPNTPGAKRSLSHTLPEADSPVTPARRRNNDANRSYMPSSPTEALRARRLAAGPSSRVAHERARTASDRPIKRRKLSPLHESPTAHLRGGAAGPSKRVPSPATSSATSRSGWRFDGVEVETFKDFKRRTTTPQPSETTAANMLSPEVPSPTVAVGPSSDDYDDYDAWEVPICVDDMDMVPDSQPSDGKDDDDDDSLLPSFMKEHKAVGGDRRDDIPTPSSKASGKRPQHTARRQTAPPSFRRDDSPDAEDPRAAAAPVKRANTISALEGLRDVFDNLQRDGSQLEMEQIVAASAITHRITGLLVDFIIVIFIASPFMSEEAVVLKLIKARQSDSVVLWIMSMSWYRNDG</sequence>
<feature type="compositionally biased region" description="Low complexity" evidence="1">
    <location>
        <begin position="1035"/>
        <end position="1048"/>
    </location>
</feature>
<feature type="compositionally biased region" description="Basic and acidic residues" evidence="1">
    <location>
        <begin position="1139"/>
        <end position="1153"/>
    </location>
</feature>
<proteinExistence type="predicted"/>